<dbReference type="SUPFAM" id="SSF52540">
    <property type="entry name" value="P-loop containing nucleoside triphosphate hydrolases"/>
    <property type="match status" value="1"/>
</dbReference>
<dbReference type="AlphaFoldDB" id="A0A1R2AKU9"/>
<dbReference type="Gene3D" id="3.40.50.300">
    <property type="entry name" value="P-loop containing nucleotide triphosphate hydrolases"/>
    <property type="match status" value="1"/>
</dbReference>
<gene>
    <name evidence="2" type="ORF">SteCoe_39023</name>
</gene>
<dbReference type="PROSITE" id="PS51421">
    <property type="entry name" value="RAS"/>
    <property type="match status" value="1"/>
</dbReference>
<dbReference type="Pfam" id="PF00071">
    <property type="entry name" value="Ras"/>
    <property type="match status" value="1"/>
</dbReference>
<protein>
    <submittedName>
        <fullName evidence="2">Uncharacterized protein</fullName>
    </submittedName>
</protein>
<dbReference type="CDD" id="cd00154">
    <property type="entry name" value="Rab"/>
    <property type="match status" value="1"/>
</dbReference>
<dbReference type="SMART" id="SM00173">
    <property type="entry name" value="RAS"/>
    <property type="match status" value="1"/>
</dbReference>
<dbReference type="OrthoDB" id="63533at2759"/>
<dbReference type="SMART" id="SM00175">
    <property type="entry name" value="RAB"/>
    <property type="match status" value="1"/>
</dbReference>
<dbReference type="InterPro" id="IPR027417">
    <property type="entry name" value="P-loop_NTPase"/>
</dbReference>
<dbReference type="InterPro" id="IPR005225">
    <property type="entry name" value="Small_GTP-bd"/>
</dbReference>
<comment type="caution">
    <text evidence="2">The sequence shown here is derived from an EMBL/GenBank/DDBJ whole genome shotgun (WGS) entry which is preliminary data.</text>
</comment>
<dbReference type="EMBL" id="MPUH01002399">
    <property type="protein sequence ID" value="OMJ65153.1"/>
    <property type="molecule type" value="Genomic_DNA"/>
</dbReference>
<name>A0A1R2AKU9_9CILI</name>
<accession>A0A1R2AKU9</accession>
<dbReference type="PANTHER" id="PTHR47978">
    <property type="match status" value="1"/>
</dbReference>
<evidence type="ECO:0000256" key="1">
    <source>
        <dbReference type="ARBA" id="ARBA00022741"/>
    </source>
</evidence>
<dbReference type="GO" id="GO:0003924">
    <property type="term" value="F:GTPase activity"/>
    <property type="evidence" value="ECO:0007669"/>
    <property type="project" value="InterPro"/>
</dbReference>
<proteinExistence type="predicted"/>
<dbReference type="PRINTS" id="PR00449">
    <property type="entry name" value="RASTRNSFRMNG"/>
</dbReference>
<keyword evidence="1" id="KW-0547">Nucleotide-binding</keyword>
<dbReference type="InterPro" id="IPR001806">
    <property type="entry name" value="Small_GTPase"/>
</dbReference>
<evidence type="ECO:0000313" key="3">
    <source>
        <dbReference type="Proteomes" id="UP000187209"/>
    </source>
</evidence>
<organism evidence="2 3">
    <name type="scientific">Stentor coeruleus</name>
    <dbReference type="NCBI Taxonomy" id="5963"/>
    <lineage>
        <taxon>Eukaryota</taxon>
        <taxon>Sar</taxon>
        <taxon>Alveolata</taxon>
        <taxon>Ciliophora</taxon>
        <taxon>Postciliodesmatophora</taxon>
        <taxon>Heterotrichea</taxon>
        <taxon>Heterotrichida</taxon>
        <taxon>Stentoridae</taxon>
        <taxon>Stentor</taxon>
    </lineage>
</organism>
<dbReference type="NCBIfam" id="TIGR00231">
    <property type="entry name" value="small_GTP"/>
    <property type="match status" value="1"/>
</dbReference>
<sequence>MEVQYKFVLLGDAETGKTTFLSVFFYDRFLTEYEHTIGAAYMGKDIENETCRLKANFWDTSGNPRYHCLARMYYRDANACIIFYDITNSESFTNAKFYIQEVRNSNPNAIFFVLGNKADLIEKRAVAFDEAKKYFTDLGISFWEISCKNSSMITETMNLIAFKVTNSNS</sequence>
<dbReference type="GO" id="GO:0005525">
    <property type="term" value="F:GTP binding"/>
    <property type="evidence" value="ECO:0007669"/>
    <property type="project" value="InterPro"/>
</dbReference>
<keyword evidence="3" id="KW-1185">Reference proteome</keyword>
<dbReference type="SMART" id="SM00174">
    <property type="entry name" value="RHO"/>
    <property type="match status" value="1"/>
</dbReference>
<dbReference type="Proteomes" id="UP000187209">
    <property type="component" value="Unassembled WGS sequence"/>
</dbReference>
<evidence type="ECO:0000313" key="2">
    <source>
        <dbReference type="EMBL" id="OMJ65153.1"/>
    </source>
</evidence>
<dbReference type="FunFam" id="3.40.50.300:FF:001447">
    <property type="entry name" value="Ras-related protein Rab-1B"/>
    <property type="match status" value="1"/>
</dbReference>
<dbReference type="PROSITE" id="PS51419">
    <property type="entry name" value="RAB"/>
    <property type="match status" value="1"/>
</dbReference>
<reference evidence="2 3" key="1">
    <citation type="submission" date="2016-11" db="EMBL/GenBank/DDBJ databases">
        <title>The macronuclear genome of Stentor coeruleus: a giant cell with tiny introns.</title>
        <authorList>
            <person name="Slabodnick M."/>
            <person name="Ruby J.G."/>
            <person name="Reiff S.B."/>
            <person name="Swart E.C."/>
            <person name="Gosai S."/>
            <person name="Prabakaran S."/>
            <person name="Witkowska E."/>
            <person name="Larue G.E."/>
            <person name="Fisher S."/>
            <person name="Freeman R.M."/>
            <person name="Gunawardena J."/>
            <person name="Chu W."/>
            <person name="Stover N.A."/>
            <person name="Gregory B.D."/>
            <person name="Nowacki M."/>
            <person name="Derisi J."/>
            <person name="Roy S.W."/>
            <person name="Marshall W.F."/>
            <person name="Sood P."/>
        </authorList>
    </citation>
    <scope>NUCLEOTIDE SEQUENCE [LARGE SCALE GENOMIC DNA]</scope>
    <source>
        <strain evidence="2">WM001</strain>
    </source>
</reference>